<proteinExistence type="predicted"/>
<name>A0A232EGG4_9HYME</name>
<protein>
    <submittedName>
        <fullName evidence="2">Uncharacterized protein</fullName>
    </submittedName>
</protein>
<comment type="caution">
    <text evidence="2">The sequence shown here is derived from an EMBL/GenBank/DDBJ whole genome shotgun (WGS) entry which is preliminary data.</text>
</comment>
<sequence>MNYGDYIEKANTKIPKTTKYRLNLNAGENDINSDDGTDGELDEYWRELIRRNDVTDSELSDSTSSSNEETSNTRSSSNEDEQQSLLFASEINEPLSNAEEGIWPRPNVSSASAETERSNDVENYDNLHNNHSSQTSSSSSEHVQ</sequence>
<evidence type="ECO:0000256" key="1">
    <source>
        <dbReference type="SAM" id="MobiDB-lite"/>
    </source>
</evidence>
<evidence type="ECO:0000313" key="3">
    <source>
        <dbReference type="Proteomes" id="UP000215335"/>
    </source>
</evidence>
<feature type="compositionally biased region" description="Low complexity" evidence="1">
    <location>
        <begin position="132"/>
        <end position="144"/>
    </location>
</feature>
<dbReference type="AlphaFoldDB" id="A0A232EGG4"/>
<feature type="compositionally biased region" description="Low complexity" evidence="1">
    <location>
        <begin position="60"/>
        <end position="76"/>
    </location>
</feature>
<gene>
    <name evidence="2" type="ORF">TSAR_006243</name>
</gene>
<feature type="region of interest" description="Disordered" evidence="1">
    <location>
        <begin position="50"/>
        <end position="144"/>
    </location>
</feature>
<dbReference type="EMBL" id="NNAY01004786">
    <property type="protein sequence ID" value="OXU17412.1"/>
    <property type="molecule type" value="Genomic_DNA"/>
</dbReference>
<accession>A0A232EGG4</accession>
<organism evidence="2 3">
    <name type="scientific">Trichomalopsis sarcophagae</name>
    <dbReference type="NCBI Taxonomy" id="543379"/>
    <lineage>
        <taxon>Eukaryota</taxon>
        <taxon>Metazoa</taxon>
        <taxon>Ecdysozoa</taxon>
        <taxon>Arthropoda</taxon>
        <taxon>Hexapoda</taxon>
        <taxon>Insecta</taxon>
        <taxon>Pterygota</taxon>
        <taxon>Neoptera</taxon>
        <taxon>Endopterygota</taxon>
        <taxon>Hymenoptera</taxon>
        <taxon>Apocrita</taxon>
        <taxon>Proctotrupomorpha</taxon>
        <taxon>Chalcidoidea</taxon>
        <taxon>Pteromalidae</taxon>
        <taxon>Pteromalinae</taxon>
        <taxon>Trichomalopsis</taxon>
    </lineage>
</organism>
<evidence type="ECO:0000313" key="2">
    <source>
        <dbReference type="EMBL" id="OXU17412.1"/>
    </source>
</evidence>
<reference evidence="2 3" key="1">
    <citation type="journal article" date="2017" name="Curr. Biol.">
        <title>The Evolution of Venom by Co-option of Single-Copy Genes.</title>
        <authorList>
            <person name="Martinson E.O."/>
            <person name="Mrinalini"/>
            <person name="Kelkar Y.D."/>
            <person name="Chang C.H."/>
            <person name="Werren J.H."/>
        </authorList>
    </citation>
    <scope>NUCLEOTIDE SEQUENCE [LARGE SCALE GENOMIC DNA]</scope>
    <source>
        <strain evidence="2 3">Alberta</strain>
        <tissue evidence="2">Whole body</tissue>
    </source>
</reference>
<keyword evidence="3" id="KW-1185">Reference proteome</keyword>
<dbReference type="Proteomes" id="UP000215335">
    <property type="component" value="Unassembled WGS sequence"/>
</dbReference>